<evidence type="ECO:0000256" key="15">
    <source>
        <dbReference type="SAM" id="Coils"/>
    </source>
</evidence>
<feature type="domain" description="AGC-kinase C-terminal" evidence="18">
    <location>
        <begin position="811"/>
        <end position="881"/>
    </location>
</feature>
<keyword evidence="4" id="KW-0597">Phosphoprotein</keyword>
<dbReference type="GO" id="GO:0007165">
    <property type="term" value="P:signal transduction"/>
    <property type="evidence" value="ECO:0007669"/>
    <property type="project" value="InterPro"/>
</dbReference>
<dbReference type="Gene3D" id="1.10.287.160">
    <property type="entry name" value="HR1 repeat"/>
    <property type="match status" value="1"/>
</dbReference>
<protein>
    <recommendedName>
        <fullName evidence="2">protein kinase C</fullName>
        <ecNumber evidence="2">2.7.11.13</ecNumber>
    </recommendedName>
</protein>
<keyword evidence="6" id="KW-0479">Metal-binding</keyword>
<dbReference type="InterPro" id="IPR011072">
    <property type="entry name" value="HR1_rho-bd"/>
</dbReference>
<comment type="catalytic activity">
    <reaction evidence="12">
        <text>L-threonyl-[protein] + ATP = O-phospho-L-threonyl-[protein] + ADP + H(+)</text>
        <dbReference type="Rhea" id="RHEA:46608"/>
        <dbReference type="Rhea" id="RHEA-COMP:11060"/>
        <dbReference type="Rhea" id="RHEA-COMP:11605"/>
        <dbReference type="ChEBI" id="CHEBI:15378"/>
        <dbReference type="ChEBI" id="CHEBI:30013"/>
        <dbReference type="ChEBI" id="CHEBI:30616"/>
        <dbReference type="ChEBI" id="CHEBI:61977"/>
        <dbReference type="ChEBI" id="CHEBI:456216"/>
        <dbReference type="EC" id="2.7.11.13"/>
    </reaction>
</comment>
<dbReference type="Pfam" id="PF00130">
    <property type="entry name" value="C1_1"/>
    <property type="match status" value="2"/>
</dbReference>
<dbReference type="EMBL" id="MCOG01000143">
    <property type="protein sequence ID" value="ORY37319.1"/>
    <property type="molecule type" value="Genomic_DNA"/>
</dbReference>
<evidence type="ECO:0000259" key="16">
    <source>
        <dbReference type="PROSITE" id="PS50011"/>
    </source>
</evidence>
<dbReference type="SMART" id="SM00133">
    <property type="entry name" value="S_TK_X"/>
    <property type="match status" value="1"/>
</dbReference>
<keyword evidence="7 14" id="KW-0547">Nucleotide-binding</keyword>
<dbReference type="PROSITE" id="PS51285">
    <property type="entry name" value="AGC_KINASE_CTER"/>
    <property type="match status" value="1"/>
</dbReference>
<dbReference type="Pfam" id="PF00069">
    <property type="entry name" value="Pkinase"/>
    <property type="match status" value="1"/>
</dbReference>
<keyword evidence="5" id="KW-0808">Transferase</keyword>
<evidence type="ECO:0000313" key="20">
    <source>
        <dbReference type="Proteomes" id="UP000193920"/>
    </source>
</evidence>
<feature type="domain" description="Phorbol-ester/DAG-type" evidence="17">
    <location>
        <begin position="444"/>
        <end position="494"/>
    </location>
</feature>
<evidence type="ECO:0000259" key="18">
    <source>
        <dbReference type="PROSITE" id="PS51285"/>
    </source>
</evidence>
<dbReference type="STRING" id="1754190.A0A1Y2BRE1"/>
<dbReference type="PROSITE" id="PS00479">
    <property type="entry name" value="ZF_DAG_PE_1"/>
    <property type="match status" value="1"/>
</dbReference>
<dbReference type="GO" id="GO:0005524">
    <property type="term" value="F:ATP binding"/>
    <property type="evidence" value="ECO:0007669"/>
    <property type="project" value="UniProtKB-UniRule"/>
</dbReference>
<keyword evidence="10" id="KW-0862">Zinc</keyword>
<feature type="domain" description="Protein kinase" evidence="16">
    <location>
        <begin position="551"/>
        <end position="810"/>
    </location>
</feature>
<evidence type="ECO:0000256" key="11">
    <source>
        <dbReference type="ARBA" id="ARBA00022840"/>
    </source>
</evidence>
<dbReference type="InterPro" id="IPR002219">
    <property type="entry name" value="PKC_DAG/PE"/>
</dbReference>
<keyword evidence="20" id="KW-1185">Reference proteome</keyword>
<dbReference type="Gene3D" id="3.30.60.20">
    <property type="match status" value="2"/>
</dbReference>
<dbReference type="PROSITE" id="PS00107">
    <property type="entry name" value="PROTEIN_KINASE_ATP"/>
    <property type="match status" value="1"/>
</dbReference>
<dbReference type="SMART" id="SM00109">
    <property type="entry name" value="C1"/>
    <property type="match status" value="2"/>
</dbReference>
<sequence length="881" mass="101151">MSTEDIEKKINETRNKITVETKLFLGLMNMFKMLKDKHALQQCENQIQEQTKRLEFLKTELEKLIKNKEEMEKEINGSNNNVKKDKITELSESENMVAFDFLHSQSTLTTEKIAYRMKKIYAKLLVENKFKVGAEKAMEIMNATKVSESSNQYIEAKTKVKENEYKILCLNNAMKRYKGLYLGPPIDFQAEVEKTNEHQKHSIDDKNLTKSEQKLVKGLSRLHPSQNGRLQIKIVSASKLSTLSDDMDLKAIVSVNGHQFANTTSNRFGKWNEFFEVSADNDAEVEIMVKENSTSVVGLVWFKPSELKEAEKLKKLSHTEEEDDKLYTLSLEPAGEIQLKMKYVYDKKSNDIQNGIQRRKAAHKLILNKQGHKLVSIQQYNVFKCAACGELILNANGLQCVECRYVCHNRCASMIIAKCITKGTHDRNEDKDSVNIFISNYNIPHRFKPSTNFTGAFCCHCGLLLPLGKNQISKCSECGKTCHNECKVLLPNLCGMSNEMAKSFMSAIEKSEQEKRLNKVEALRKHHTILVASTSVKAPKKNIKPPTLDDFHFITVLGRGSFGKVMLAEEKASKKLFAIKMLKKQYIVEKDEVHSMMSEKSVFLTVSSINHPFLVNLHSCFTSDSRIYFVMEYAQGGDLIYHVRQRNFTHTRAKFYLCEVLLALEYLHKKNIIYRDLKLDNILLTNEGHVKITDYGLCKENMDVSTTTTTFCGTPEFMAPELLKGHPYTRAVDWWTFGVLTYEMLVRGAPFKGNDDEELFRNIIESQPFYPQHMGREAIQLTSLLLMKDPRKRLGASQADAQEVKSHPYFKEVDWQAMLEKRVPVPYVPKFKGKMDVSHFDEEFTNEPIQLSPIQCHLNANEQELFRGFTYVNPLMGEESK</sequence>
<dbReference type="InterPro" id="IPR035892">
    <property type="entry name" value="C2_domain_sf"/>
</dbReference>
<evidence type="ECO:0000256" key="2">
    <source>
        <dbReference type="ARBA" id="ARBA00012429"/>
    </source>
</evidence>
<evidence type="ECO:0000256" key="14">
    <source>
        <dbReference type="PROSITE-ProRule" id="PRU10141"/>
    </source>
</evidence>
<dbReference type="SUPFAM" id="SSF57889">
    <property type="entry name" value="Cysteine-rich domain"/>
    <property type="match status" value="2"/>
</dbReference>
<dbReference type="Pfam" id="PF00433">
    <property type="entry name" value="Pkinase_C"/>
    <property type="match status" value="1"/>
</dbReference>
<evidence type="ECO:0000256" key="4">
    <source>
        <dbReference type="ARBA" id="ARBA00022553"/>
    </source>
</evidence>
<dbReference type="SUPFAM" id="SSF46585">
    <property type="entry name" value="HR1 repeat"/>
    <property type="match status" value="1"/>
</dbReference>
<dbReference type="SUPFAM" id="SSF49562">
    <property type="entry name" value="C2 domain (Calcium/lipid-binding domain, CaLB)"/>
    <property type="match status" value="1"/>
</dbReference>
<dbReference type="OrthoDB" id="63267at2759"/>
<name>A0A1Y2BRE1_9FUNG</name>
<dbReference type="GO" id="GO:0106310">
    <property type="term" value="F:protein serine kinase activity"/>
    <property type="evidence" value="ECO:0007669"/>
    <property type="project" value="RHEA"/>
</dbReference>
<comment type="catalytic activity">
    <reaction evidence="13">
        <text>L-seryl-[protein] + ATP = O-phospho-L-seryl-[protein] + ADP + H(+)</text>
        <dbReference type="Rhea" id="RHEA:17989"/>
        <dbReference type="Rhea" id="RHEA-COMP:9863"/>
        <dbReference type="Rhea" id="RHEA-COMP:11604"/>
        <dbReference type="ChEBI" id="CHEBI:15378"/>
        <dbReference type="ChEBI" id="CHEBI:29999"/>
        <dbReference type="ChEBI" id="CHEBI:30616"/>
        <dbReference type="ChEBI" id="CHEBI:83421"/>
        <dbReference type="ChEBI" id="CHEBI:456216"/>
        <dbReference type="EC" id="2.7.11.13"/>
    </reaction>
</comment>
<organism evidence="19 20">
    <name type="scientific">Neocallimastix californiae</name>
    <dbReference type="NCBI Taxonomy" id="1754190"/>
    <lineage>
        <taxon>Eukaryota</taxon>
        <taxon>Fungi</taxon>
        <taxon>Fungi incertae sedis</taxon>
        <taxon>Chytridiomycota</taxon>
        <taxon>Chytridiomycota incertae sedis</taxon>
        <taxon>Neocallimastigomycetes</taxon>
        <taxon>Neocallimastigales</taxon>
        <taxon>Neocallimastigaceae</taxon>
        <taxon>Neocallimastix</taxon>
    </lineage>
</organism>
<evidence type="ECO:0000256" key="5">
    <source>
        <dbReference type="ARBA" id="ARBA00022679"/>
    </source>
</evidence>
<dbReference type="Gene3D" id="3.30.200.20">
    <property type="entry name" value="Phosphorylase Kinase, domain 1"/>
    <property type="match status" value="1"/>
</dbReference>
<dbReference type="GO" id="GO:0004697">
    <property type="term" value="F:diacylglycerol-dependent serine/threonine kinase activity"/>
    <property type="evidence" value="ECO:0007669"/>
    <property type="project" value="UniProtKB-EC"/>
</dbReference>
<evidence type="ECO:0000256" key="7">
    <source>
        <dbReference type="ARBA" id="ARBA00022741"/>
    </source>
</evidence>
<dbReference type="Gene3D" id="1.10.510.10">
    <property type="entry name" value="Transferase(Phosphotransferase) domain 1"/>
    <property type="match status" value="1"/>
</dbReference>
<dbReference type="SMART" id="SM00220">
    <property type="entry name" value="S_TKc"/>
    <property type="match status" value="1"/>
</dbReference>
<dbReference type="InterPro" id="IPR046349">
    <property type="entry name" value="C1-like_sf"/>
</dbReference>
<keyword evidence="3" id="KW-0723">Serine/threonine-protein kinase</keyword>
<reference evidence="19 20" key="1">
    <citation type="submission" date="2016-08" db="EMBL/GenBank/DDBJ databases">
        <title>A Parts List for Fungal Cellulosomes Revealed by Comparative Genomics.</title>
        <authorList>
            <consortium name="DOE Joint Genome Institute"/>
            <person name="Haitjema C.H."/>
            <person name="Gilmore S.P."/>
            <person name="Henske J.K."/>
            <person name="Solomon K.V."/>
            <person name="De Groot R."/>
            <person name="Kuo A."/>
            <person name="Mondo S.J."/>
            <person name="Salamov A.A."/>
            <person name="Labutti K."/>
            <person name="Zhao Z."/>
            <person name="Chiniquy J."/>
            <person name="Barry K."/>
            <person name="Brewer H.M."/>
            <person name="Purvine S.O."/>
            <person name="Wright A.T."/>
            <person name="Boxma B."/>
            <person name="Van Alen T."/>
            <person name="Hackstein J.H."/>
            <person name="Baker S.E."/>
            <person name="Grigoriev I.V."/>
            <person name="O'Malley M.A."/>
        </authorList>
    </citation>
    <scope>NUCLEOTIDE SEQUENCE [LARGE SCALE GENOMIC DNA]</scope>
    <source>
        <strain evidence="19 20">G1</strain>
    </source>
</reference>
<dbReference type="CDD" id="cd20822">
    <property type="entry name" value="C1_ScPKC1-like_rpt1"/>
    <property type="match status" value="1"/>
</dbReference>
<dbReference type="PROSITE" id="PS50081">
    <property type="entry name" value="ZF_DAG_PE_2"/>
    <property type="match status" value="2"/>
</dbReference>
<evidence type="ECO:0000256" key="8">
    <source>
        <dbReference type="ARBA" id="ARBA00022771"/>
    </source>
</evidence>
<comment type="caution">
    <text evidence="19">The sequence shown here is derived from an EMBL/GenBank/DDBJ whole genome shotgun (WGS) entry which is preliminary data.</text>
</comment>
<proteinExistence type="inferred from homology"/>
<keyword evidence="8" id="KW-0863">Zinc-finger</keyword>
<dbReference type="PROSITE" id="PS00108">
    <property type="entry name" value="PROTEIN_KINASE_ST"/>
    <property type="match status" value="1"/>
</dbReference>
<dbReference type="InterPro" id="IPR008271">
    <property type="entry name" value="Ser/Thr_kinase_AS"/>
</dbReference>
<feature type="coiled-coil region" evidence="15">
    <location>
        <begin position="40"/>
        <end position="88"/>
    </location>
</feature>
<keyword evidence="9 19" id="KW-0418">Kinase</keyword>
<evidence type="ECO:0000256" key="13">
    <source>
        <dbReference type="ARBA" id="ARBA00047470"/>
    </source>
</evidence>
<dbReference type="FunFam" id="1.10.510.10:FF:000210">
    <property type="entry name" value="Non-specific serine/threonine protein kinase"/>
    <property type="match status" value="1"/>
</dbReference>
<dbReference type="Proteomes" id="UP000193920">
    <property type="component" value="Unassembled WGS sequence"/>
</dbReference>
<dbReference type="PROSITE" id="PS50011">
    <property type="entry name" value="PROTEIN_KINASE_DOM"/>
    <property type="match status" value="1"/>
</dbReference>
<keyword evidence="15" id="KW-0175">Coiled coil</keyword>
<dbReference type="SUPFAM" id="SSF56112">
    <property type="entry name" value="Protein kinase-like (PK-like)"/>
    <property type="match status" value="1"/>
</dbReference>
<evidence type="ECO:0000313" key="19">
    <source>
        <dbReference type="EMBL" id="ORY37319.1"/>
    </source>
</evidence>
<evidence type="ECO:0000256" key="6">
    <source>
        <dbReference type="ARBA" id="ARBA00022723"/>
    </source>
</evidence>
<dbReference type="InterPro" id="IPR017892">
    <property type="entry name" value="Pkinase_C"/>
</dbReference>
<dbReference type="GO" id="GO:0008270">
    <property type="term" value="F:zinc ion binding"/>
    <property type="evidence" value="ECO:0007669"/>
    <property type="project" value="UniProtKB-KW"/>
</dbReference>
<dbReference type="InterPro" id="IPR000719">
    <property type="entry name" value="Prot_kinase_dom"/>
</dbReference>
<dbReference type="InterPro" id="IPR036274">
    <property type="entry name" value="HR1_rpt_sf"/>
</dbReference>
<dbReference type="SMART" id="SM00742">
    <property type="entry name" value="Hr1"/>
    <property type="match status" value="2"/>
</dbReference>
<comment type="similarity">
    <text evidence="1">Belongs to the protein kinase superfamily. AGC Ser/Thr protein kinase family. PKC subfamily.</text>
</comment>
<dbReference type="EC" id="2.7.11.13" evidence="2"/>
<feature type="domain" description="Phorbol-ester/DAG-type" evidence="17">
    <location>
        <begin position="371"/>
        <end position="419"/>
    </location>
</feature>
<gene>
    <name evidence="19" type="ORF">LY90DRAFT_459398</name>
</gene>
<evidence type="ECO:0000256" key="1">
    <source>
        <dbReference type="ARBA" id="ARBA00005490"/>
    </source>
</evidence>
<evidence type="ECO:0000256" key="3">
    <source>
        <dbReference type="ARBA" id="ARBA00022527"/>
    </source>
</evidence>
<dbReference type="InterPro" id="IPR000961">
    <property type="entry name" value="AGC-kinase_C"/>
</dbReference>
<evidence type="ECO:0000256" key="9">
    <source>
        <dbReference type="ARBA" id="ARBA00022777"/>
    </source>
</evidence>
<evidence type="ECO:0000259" key="17">
    <source>
        <dbReference type="PROSITE" id="PS50081"/>
    </source>
</evidence>
<evidence type="ECO:0000256" key="10">
    <source>
        <dbReference type="ARBA" id="ARBA00022833"/>
    </source>
</evidence>
<dbReference type="InterPro" id="IPR017441">
    <property type="entry name" value="Protein_kinase_ATP_BS"/>
</dbReference>
<feature type="binding site" evidence="14">
    <location>
        <position position="580"/>
    </location>
    <ligand>
        <name>ATP</name>
        <dbReference type="ChEBI" id="CHEBI:30616"/>
    </ligand>
</feature>
<dbReference type="CDD" id="cd20823">
    <property type="entry name" value="C1_ScPKC1-like_rpt2"/>
    <property type="match status" value="1"/>
</dbReference>
<dbReference type="AlphaFoldDB" id="A0A1Y2BRE1"/>
<evidence type="ECO:0000256" key="12">
    <source>
        <dbReference type="ARBA" id="ARBA00047272"/>
    </source>
</evidence>
<dbReference type="InterPro" id="IPR011009">
    <property type="entry name" value="Kinase-like_dom_sf"/>
</dbReference>
<accession>A0A1Y2BRE1</accession>
<dbReference type="PANTHER" id="PTHR24351">
    <property type="entry name" value="RIBOSOMAL PROTEIN S6 KINASE"/>
    <property type="match status" value="1"/>
</dbReference>
<dbReference type="FunFam" id="3.30.200.20:FF:000103">
    <property type="entry name" value="Protein kinase C"/>
    <property type="match status" value="1"/>
</dbReference>
<keyword evidence="11 14" id="KW-0067">ATP-binding</keyword>